<sequence>MSNSMYICDLCGKEVTQSKKYHNYNYHTKEAFVGEEIPEVPEDILAPYIPLSALILDNFLNLKKKKLKLTMLVSSDSLTADDQTKYDKLMIAKLPLFYKFGNQKDGILLLQVSQEPGTWKNTMLLCSRLIVYIKST</sequence>
<dbReference type="AlphaFoldDB" id="A0A8H7SMM3"/>
<dbReference type="EMBL" id="JAEPRE010000175">
    <property type="protein sequence ID" value="KAG2230937.1"/>
    <property type="molecule type" value="Genomic_DNA"/>
</dbReference>
<evidence type="ECO:0000313" key="2">
    <source>
        <dbReference type="Proteomes" id="UP000613177"/>
    </source>
</evidence>
<keyword evidence="2" id="KW-1185">Reference proteome</keyword>
<reference evidence="1" key="1">
    <citation type="submission" date="2021-01" db="EMBL/GenBank/DDBJ databases">
        <title>Metabolic potential, ecology and presence of endohyphal bacteria is reflected in genomic diversity of Mucoromycotina.</title>
        <authorList>
            <person name="Muszewska A."/>
            <person name="Okrasinska A."/>
            <person name="Steczkiewicz K."/>
            <person name="Drgas O."/>
            <person name="Orlowska M."/>
            <person name="Perlinska-Lenart U."/>
            <person name="Aleksandrzak-Piekarczyk T."/>
            <person name="Szatraj K."/>
            <person name="Zielenkiewicz U."/>
            <person name="Pilsyk S."/>
            <person name="Malc E."/>
            <person name="Mieczkowski P."/>
            <person name="Kruszewska J.S."/>
            <person name="Biernat P."/>
            <person name="Pawlowska J."/>
        </authorList>
    </citation>
    <scope>NUCLEOTIDE SEQUENCE</scope>
    <source>
        <strain evidence="1">WA0000018081</strain>
    </source>
</reference>
<proteinExistence type="predicted"/>
<protein>
    <submittedName>
        <fullName evidence="1">Uncharacterized protein</fullName>
    </submittedName>
</protein>
<gene>
    <name evidence="1" type="ORF">INT48_001453</name>
</gene>
<comment type="caution">
    <text evidence="1">The sequence shown here is derived from an EMBL/GenBank/DDBJ whole genome shotgun (WGS) entry which is preliminary data.</text>
</comment>
<dbReference type="Proteomes" id="UP000613177">
    <property type="component" value="Unassembled WGS sequence"/>
</dbReference>
<name>A0A8H7SMM3_9FUNG</name>
<organism evidence="1 2">
    <name type="scientific">Thamnidium elegans</name>
    <dbReference type="NCBI Taxonomy" id="101142"/>
    <lineage>
        <taxon>Eukaryota</taxon>
        <taxon>Fungi</taxon>
        <taxon>Fungi incertae sedis</taxon>
        <taxon>Mucoromycota</taxon>
        <taxon>Mucoromycotina</taxon>
        <taxon>Mucoromycetes</taxon>
        <taxon>Mucorales</taxon>
        <taxon>Mucorineae</taxon>
        <taxon>Mucoraceae</taxon>
        <taxon>Thamnidium</taxon>
    </lineage>
</organism>
<evidence type="ECO:0000313" key="1">
    <source>
        <dbReference type="EMBL" id="KAG2230937.1"/>
    </source>
</evidence>
<accession>A0A8H7SMM3</accession>